<dbReference type="InterPro" id="IPR004839">
    <property type="entry name" value="Aminotransferase_I/II_large"/>
</dbReference>
<dbReference type="Pfam" id="PF00155">
    <property type="entry name" value="Aminotran_1_2"/>
    <property type="match status" value="1"/>
</dbReference>
<dbReference type="InterPro" id="IPR051446">
    <property type="entry name" value="HTH_trans_reg/aminotransferase"/>
</dbReference>
<dbReference type="Gene3D" id="3.40.640.10">
    <property type="entry name" value="Type I PLP-dependent aspartate aminotransferase-like (Major domain)"/>
    <property type="match status" value="1"/>
</dbReference>
<dbReference type="InterPro" id="IPR015424">
    <property type="entry name" value="PyrdxlP-dep_Trfase"/>
</dbReference>
<dbReference type="GO" id="GO:0030170">
    <property type="term" value="F:pyridoxal phosphate binding"/>
    <property type="evidence" value="ECO:0007669"/>
    <property type="project" value="InterPro"/>
</dbReference>
<dbReference type="EMBL" id="JAFBEB010000004">
    <property type="protein sequence ID" value="MBM7589840.1"/>
    <property type="molecule type" value="Genomic_DNA"/>
</dbReference>
<evidence type="ECO:0000313" key="3">
    <source>
        <dbReference type="Proteomes" id="UP000717624"/>
    </source>
</evidence>
<organism evidence="2 3">
    <name type="scientific">Brevibacillus fulvus</name>
    <dbReference type="NCBI Taxonomy" id="1125967"/>
    <lineage>
        <taxon>Bacteria</taxon>
        <taxon>Bacillati</taxon>
        <taxon>Bacillota</taxon>
        <taxon>Bacilli</taxon>
        <taxon>Bacillales</taxon>
        <taxon>Paenibacillaceae</taxon>
        <taxon>Brevibacillus</taxon>
    </lineage>
</organism>
<dbReference type="SUPFAM" id="SSF53383">
    <property type="entry name" value="PLP-dependent transferases"/>
    <property type="match status" value="1"/>
</dbReference>
<dbReference type="PANTHER" id="PTHR46577">
    <property type="entry name" value="HTH-TYPE TRANSCRIPTIONAL REGULATORY PROTEIN GABR"/>
    <property type="match status" value="1"/>
</dbReference>
<feature type="domain" description="Aminotransferase class I/classII large" evidence="1">
    <location>
        <begin position="129"/>
        <end position="477"/>
    </location>
</feature>
<protein>
    <submittedName>
        <fullName evidence="2">GntR family transcriptional regulator/MocR family aminotransferase</fullName>
    </submittedName>
</protein>
<comment type="caution">
    <text evidence="2">The sequence shown here is derived from an EMBL/GenBank/DDBJ whole genome shotgun (WGS) entry which is preliminary data.</text>
</comment>
<dbReference type="Gene3D" id="1.10.10.10">
    <property type="entry name" value="Winged helix-like DNA-binding domain superfamily/Winged helix DNA-binding domain"/>
    <property type="match status" value="1"/>
</dbReference>
<dbReference type="PANTHER" id="PTHR46577:SF1">
    <property type="entry name" value="HTH-TYPE TRANSCRIPTIONAL REGULATORY PROTEIN GABR"/>
    <property type="match status" value="1"/>
</dbReference>
<dbReference type="InterPro" id="IPR036388">
    <property type="entry name" value="WH-like_DNA-bd_sf"/>
</dbReference>
<evidence type="ECO:0000313" key="2">
    <source>
        <dbReference type="EMBL" id="MBM7589840.1"/>
    </source>
</evidence>
<gene>
    <name evidence="2" type="ORF">JOD01_001441</name>
</gene>
<evidence type="ECO:0000259" key="1">
    <source>
        <dbReference type="Pfam" id="PF00155"/>
    </source>
</evidence>
<proteinExistence type="predicted"/>
<dbReference type="InterPro" id="IPR036390">
    <property type="entry name" value="WH_DNA-bd_sf"/>
</dbReference>
<keyword evidence="3" id="KW-1185">Reference proteome</keyword>
<keyword evidence="2" id="KW-0032">Aminotransferase</keyword>
<dbReference type="Proteomes" id="UP000717624">
    <property type="component" value="Unassembled WGS sequence"/>
</dbReference>
<name>A0A938Y272_9BACL</name>
<accession>A0A938Y272</accession>
<keyword evidence="2" id="KW-0808">Transferase</keyword>
<dbReference type="SUPFAM" id="SSF46785">
    <property type="entry name" value="Winged helix' DNA-binding domain"/>
    <property type="match status" value="1"/>
</dbReference>
<sequence>MDNFRIFVKDRWRVYAGNYCALAKTCRNSAVSAALSIFETGDSQRPDYARYPSALDPCISQPFGVSKITVELAYQQLLAEGYVESRERSGYFSVELAAELLDRRATDRPSLRNKKQEAPTQPILYDFKLSTLDPAQFPLTVWRKLSQRSMNDPSLYSYGDPQGEAGLREELADYLRHARGVNCTAEQIVIGAGTQTLFSMLCQMLTVLGLKQIGFEQPGYQAVQFVSKHLGLQNIPIELDEEGLDVQQLWQSGVRAAYITPSHQYPTGIVMPIARRLKLLQWAEAVDGFIVEDDYDGEFRYRGKPVPSLQGLDRQGRHVVYIGTFSKVLLPGIRVGYMVLPPPLLNLYRTQLIHYEQTASRFHQRTLQLFMQEGEWERHIRRLRMVYQKKHARLLEALKTVMDARVKIVGQDAGLHLGIEVDSEQSAAELVRLALEQGVRVYDALAFSTGSAGRVNRILLGFAGMELSEIEPAVRRLHQAWQGVYR</sequence>
<dbReference type="CDD" id="cd00609">
    <property type="entry name" value="AAT_like"/>
    <property type="match status" value="1"/>
</dbReference>
<dbReference type="AlphaFoldDB" id="A0A938Y272"/>
<dbReference type="InterPro" id="IPR015421">
    <property type="entry name" value="PyrdxlP-dep_Trfase_major"/>
</dbReference>
<dbReference type="GO" id="GO:0008483">
    <property type="term" value="F:transaminase activity"/>
    <property type="evidence" value="ECO:0007669"/>
    <property type="project" value="UniProtKB-KW"/>
</dbReference>
<reference evidence="2" key="1">
    <citation type="submission" date="2021-01" db="EMBL/GenBank/DDBJ databases">
        <title>Genomic Encyclopedia of Type Strains, Phase IV (KMG-IV): sequencing the most valuable type-strain genomes for metagenomic binning, comparative biology and taxonomic classification.</title>
        <authorList>
            <person name="Goeker M."/>
        </authorList>
    </citation>
    <scope>NUCLEOTIDE SEQUENCE</scope>
    <source>
        <strain evidence="2">DSM 25523</strain>
    </source>
</reference>